<proteinExistence type="predicted"/>
<keyword evidence="1" id="KW-1185">Reference proteome</keyword>
<organism evidence="1 2">
    <name type="scientific">Heterorhabditis bacteriophora</name>
    <name type="common">Entomopathogenic nematode worm</name>
    <dbReference type="NCBI Taxonomy" id="37862"/>
    <lineage>
        <taxon>Eukaryota</taxon>
        <taxon>Metazoa</taxon>
        <taxon>Ecdysozoa</taxon>
        <taxon>Nematoda</taxon>
        <taxon>Chromadorea</taxon>
        <taxon>Rhabditida</taxon>
        <taxon>Rhabditina</taxon>
        <taxon>Rhabditomorpha</taxon>
        <taxon>Strongyloidea</taxon>
        <taxon>Heterorhabditidae</taxon>
        <taxon>Heterorhabditis</taxon>
    </lineage>
</organism>
<dbReference type="Proteomes" id="UP000095283">
    <property type="component" value="Unplaced"/>
</dbReference>
<dbReference type="AlphaFoldDB" id="A0A1I7XVR6"/>
<accession>A0A1I7XVR6</accession>
<name>A0A1I7XVR6_HETBA</name>
<evidence type="ECO:0000313" key="1">
    <source>
        <dbReference type="Proteomes" id="UP000095283"/>
    </source>
</evidence>
<dbReference type="WBParaSite" id="Hba_21638">
    <property type="protein sequence ID" value="Hba_21638"/>
    <property type="gene ID" value="Hba_21638"/>
</dbReference>
<evidence type="ECO:0000313" key="2">
    <source>
        <dbReference type="WBParaSite" id="Hba_21638"/>
    </source>
</evidence>
<protein>
    <submittedName>
        <fullName evidence="2">Ig-like domain-containing protein</fullName>
    </submittedName>
</protein>
<sequence>MIDSEYRKVPSTSNWSPEEGKDIVIEAYNFSLDAFGKQGGAAVIDDISYNASAIYECKLSEVILNRFSLYIKALN</sequence>
<reference evidence="2" key="1">
    <citation type="submission" date="2016-11" db="UniProtKB">
        <authorList>
            <consortium name="WormBaseParasite"/>
        </authorList>
    </citation>
    <scope>IDENTIFICATION</scope>
</reference>